<evidence type="ECO:0000313" key="2">
    <source>
        <dbReference type="EMBL" id="QHT98438.1"/>
    </source>
</evidence>
<dbReference type="SUPFAM" id="SSF52540">
    <property type="entry name" value="P-loop containing nucleoside triphosphate hydrolases"/>
    <property type="match status" value="1"/>
</dbReference>
<reference evidence="2" key="1">
    <citation type="journal article" date="2020" name="Nature">
        <title>Giant virus diversity and host interactions through global metagenomics.</title>
        <authorList>
            <person name="Schulz F."/>
            <person name="Roux S."/>
            <person name="Paez-Espino D."/>
            <person name="Jungbluth S."/>
            <person name="Walsh D.A."/>
            <person name="Denef V.J."/>
            <person name="McMahon K.D."/>
            <person name="Konstantinidis K.T."/>
            <person name="Eloe-Fadrosh E.A."/>
            <person name="Kyrpides N.C."/>
            <person name="Woyke T."/>
        </authorList>
    </citation>
    <scope>NUCLEOTIDE SEQUENCE</scope>
    <source>
        <strain evidence="2">GVMAG-M-3300025652-16</strain>
    </source>
</reference>
<dbReference type="AlphaFoldDB" id="A0A6C0IYL2"/>
<accession>A0A6C0IYL2</accession>
<feature type="compositionally biased region" description="Basic and acidic residues" evidence="1">
    <location>
        <begin position="252"/>
        <end position="262"/>
    </location>
</feature>
<dbReference type="Gene3D" id="3.40.50.300">
    <property type="entry name" value="P-loop containing nucleotide triphosphate hydrolases"/>
    <property type="match status" value="1"/>
</dbReference>
<proteinExistence type="predicted"/>
<name>A0A6C0IYL2_9ZZZZ</name>
<evidence type="ECO:0000256" key="1">
    <source>
        <dbReference type="SAM" id="MobiDB-lite"/>
    </source>
</evidence>
<dbReference type="InterPro" id="IPR027417">
    <property type="entry name" value="P-loop_NTPase"/>
</dbReference>
<sequence length="275" mass="32498">MSKILLNKTKHYSRMNLQLKKFKPESITDDRVCVFIGKRNTGKSTLVKDIMYHKKHLPAGIVLSGTEEGNHFYSEFIPDLFVYGDYDRDAIERVMARQRKLVGNGKNNCGAFMLLDDCMYDNKFLKDTCIRQCFMNGRHWKIFFMLTMQYCMDLPPALRANVDYVFLLRENILQNREKLYKSFFGIFPSFDMFNKVMDACTENYECLVLDNTVKSNRIQDCVFWYKASLRKNFRVGGPDLWKLHQKMYNPKHMDQKEQDAKKATKKTNLKITKTK</sequence>
<feature type="compositionally biased region" description="Basic residues" evidence="1">
    <location>
        <begin position="263"/>
        <end position="275"/>
    </location>
</feature>
<protein>
    <submittedName>
        <fullName evidence="2">Uncharacterized protein</fullName>
    </submittedName>
</protein>
<organism evidence="2">
    <name type="scientific">viral metagenome</name>
    <dbReference type="NCBI Taxonomy" id="1070528"/>
    <lineage>
        <taxon>unclassified sequences</taxon>
        <taxon>metagenomes</taxon>
        <taxon>organismal metagenomes</taxon>
    </lineage>
</organism>
<dbReference type="EMBL" id="MN740292">
    <property type="protein sequence ID" value="QHT98438.1"/>
    <property type="molecule type" value="Genomic_DNA"/>
</dbReference>
<feature type="region of interest" description="Disordered" evidence="1">
    <location>
        <begin position="252"/>
        <end position="275"/>
    </location>
</feature>